<dbReference type="AlphaFoldDB" id="A0A9R1WAY3"/>
<proteinExistence type="predicted"/>
<evidence type="ECO:0000313" key="3">
    <source>
        <dbReference type="Proteomes" id="UP000235145"/>
    </source>
</evidence>
<organism evidence="2 3">
    <name type="scientific">Lactuca sativa</name>
    <name type="common">Garden lettuce</name>
    <dbReference type="NCBI Taxonomy" id="4236"/>
    <lineage>
        <taxon>Eukaryota</taxon>
        <taxon>Viridiplantae</taxon>
        <taxon>Streptophyta</taxon>
        <taxon>Embryophyta</taxon>
        <taxon>Tracheophyta</taxon>
        <taxon>Spermatophyta</taxon>
        <taxon>Magnoliopsida</taxon>
        <taxon>eudicotyledons</taxon>
        <taxon>Gunneridae</taxon>
        <taxon>Pentapetalae</taxon>
        <taxon>asterids</taxon>
        <taxon>campanulids</taxon>
        <taxon>Asterales</taxon>
        <taxon>Asteraceae</taxon>
        <taxon>Cichorioideae</taxon>
        <taxon>Cichorieae</taxon>
        <taxon>Lactucinae</taxon>
        <taxon>Lactuca</taxon>
    </lineage>
</organism>
<dbReference type="Proteomes" id="UP000235145">
    <property type="component" value="Unassembled WGS sequence"/>
</dbReference>
<evidence type="ECO:0000259" key="1">
    <source>
        <dbReference type="Pfam" id="PF13966"/>
    </source>
</evidence>
<sequence>MELHLSIHGNFYVHDLRCLIDSKLIVGVKNPTVWFKLVPLNVISFLWRASMDHIPSAVVLSRRGINTPSTSSCLFPNGDDSTDHLLVNCVWCSVSVRFFNSLNDVIKFASNWGHCLKKRNVLLPIIYGYFGARNDVIITNIYTSTSKTADNIITLVFNWIKYRGDFDNFSWTSWCCSPFNFL</sequence>
<comment type="caution">
    <text evidence="2">The sequence shown here is derived from an EMBL/GenBank/DDBJ whole genome shotgun (WGS) entry which is preliminary data.</text>
</comment>
<dbReference type="EMBL" id="NBSK02000003">
    <property type="protein sequence ID" value="KAJ0219068.1"/>
    <property type="molecule type" value="Genomic_DNA"/>
</dbReference>
<feature type="domain" description="Reverse transcriptase zinc-binding" evidence="1">
    <location>
        <begin position="31"/>
        <end position="90"/>
    </location>
</feature>
<gene>
    <name evidence="2" type="ORF">LSAT_V11C300135900</name>
</gene>
<accession>A0A9R1WAY3</accession>
<keyword evidence="3" id="KW-1185">Reference proteome</keyword>
<evidence type="ECO:0000313" key="2">
    <source>
        <dbReference type="EMBL" id="KAJ0219068.1"/>
    </source>
</evidence>
<reference evidence="2 3" key="1">
    <citation type="journal article" date="2017" name="Nat. Commun.">
        <title>Genome assembly with in vitro proximity ligation data and whole-genome triplication in lettuce.</title>
        <authorList>
            <person name="Reyes-Chin-Wo S."/>
            <person name="Wang Z."/>
            <person name="Yang X."/>
            <person name="Kozik A."/>
            <person name="Arikit S."/>
            <person name="Song C."/>
            <person name="Xia L."/>
            <person name="Froenicke L."/>
            <person name="Lavelle D.O."/>
            <person name="Truco M.J."/>
            <person name="Xia R."/>
            <person name="Zhu S."/>
            <person name="Xu C."/>
            <person name="Xu H."/>
            <person name="Xu X."/>
            <person name="Cox K."/>
            <person name="Korf I."/>
            <person name="Meyers B.C."/>
            <person name="Michelmore R.W."/>
        </authorList>
    </citation>
    <scope>NUCLEOTIDE SEQUENCE [LARGE SCALE GENOMIC DNA]</scope>
    <source>
        <strain evidence="3">cv. Salinas</strain>
        <tissue evidence="2">Seedlings</tissue>
    </source>
</reference>
<dbReference type="Pfam" id="PF13966">
    <property type="entry name" value="zf-RVT"/>
    <property type="match status" value="1"/>
</dbReference>
<dbReference type="InterPro" id="IPR026960">
    <property type="entry name" value="RVT-Znf"/>
</dbReference>
<protein>
    <recommendedName>
        <fullName evidence="1">Reverse transcriptase zinc-binding domain-containing protein</fullName>
    </recommendedName>
</protein>
<name>A0A9R1WAY3_LACSA</name>